<protein>
    <submittedName>
        <fullName evidence="3">Uncharacterized protein</fullName>
    </submittedName>
</protein>
<gene>
    <name evidence="3" type="ORF">F7R91_22630</name>
</gene>
<proteinExistence type="predicted"/>
<keyword evidence="4" id="KW-1185">Reference proteome</keyword>
<evidence type="ECO:0000256" key="1">
    <source>
        <dbReference type="SAM" id="MobiDB-lite"/>
    </source>
</evidence>
<reference evidence="3 4" key="1">
    <citation type="submission" date="2019-09" db="EMBL/GenBank/DDBJ databases">
        <title>Screening of Novel Bioactive Compounds from Soil-Associated.</title>
        <authorList>
            <person name="Zhao S."/>
        </authorList>
    </citation>
    <scope>NUCLEOTIDE SEQUENCE [LARGE SCALE GENOMIC DNA]</scope>
    <source>
        <strain evidence="3 4">HIT-DPA4</strain>
    </source>
</reference>
<feature type="region of interest" description="Disordered" evidence="1">
    <location>
        <begin position="31"/>
        <end position="55"/>
    </location>
</feature>
<name>A0A6H9UZF5_9ACTN</name>
<evidence type="ECO:0000313" key="4">
    <source>
        <dbReference type="Proteomes" id="UP000442707"/>
    </source>
</evidence>
<dbReference type="EMBL" id="VZRB01000016">
    <property type="protein sequence ID" value="KAB1144159.1"/>
    <property type="molecule type" value="Genomic_DNA"/>
</dbReference>
<comment type="caution">
    <text evidence="3">The sequence shown here is derived from an EMBL/GenBank/DDBJ whole genome shotgun (WGS) entry which is preliminary data.</text>
</comment>
<feature type="signal peptide" evidence="2">
    <location>
        <begin position="1"/>
        <end position="28"/>
    </location>
</feature>
<accession>A0A6H9UZF5</accession>
<organism evidence="3 4">
    <name type="scientific">Streptomyces luteolifulvus</name>
    <dbReference type="NCBI Taxonomy" id="2615112"/>
    <lineage>
        <taxon>Bacteria</taxon>
        <taxon>Bacillati</taxon>
        <taxon>Actinomycetota</taxon>
        <taxon>Actinomycetes</taxon>
        <taxon>Kitasatosporales</taxon>
        <taxon>Streptomycetaceae</taxon>
        <taxon>Streptomyces</taxon>
    </lineage>
</organism>
<keyword evidence="2" id="KW-0732">Signal</keyword>
<dbReference type="PROSITE" id="PS51257">
    <property type="entry name" value="PROKAR_LIPOPROTEIN"/>
    <property type="match status" value="1"/>
</dbReference>
<sequence>MPRPAPTRATRKNLIGLATLGMAASAAALTGCTGGTDDAAEPTASPSAAPKGAVTRQQAAKIVDFTDCCAVRSDSEHRSVQSASRARPQHETAMGHPGRTRAGRAA</sequence>
<evidence type="ECO:0000256" key="2">
    <source>
        <dbReference type="SAM" id="SignalP"/>
    </source>
</evidence>
<dbReference type="RefSeq" id="WP_150950927.1">
    <property type="nucleotide sequence ID" value="NZ_VZRB01000016.1"/>
</dbReference>
<evidence type="ECO:0000313" key="3">
    <source>
        <dbReference type="EMBL" id="KAB1144159.1"/>
    </source>
</evidence>
<dbReference type="Proteomes" id="UP000442707">
    <property type="component" value="Unassembled WGS sequence"/>
</dbReference>
<feature type="compositionally biased region" description="Low complexity" evidence="1">
    <location>
        <begin position="31"/>
        <end position="50"/>
    </location>
</feature>
<feature type="chain" id="PRO_5038635727" evidence="2">
    <location>
        <begin position="29"/>
        <end position="106"/>
    </location>
</feature>
<dbReference type="AlphaFoldDB" id="A0A6H9UZF5"/>
<feature type="region of interest" description="Disordered" evidence="1">
    <location>
        <begin position="72"/>
        <end position="106"/>
    </location>
</feature>